<feature type="region of interest" description="Disordered" evidence="3">
    <location>
        <begin position="86"/>
        <end position="129"/>
    </location>
</feature>
<dbReference type="AlphaFoldDB" id="M7Z5Q3"/>
<dbReference type="eggNOG" id="KOG0651">
    <property type="taxonomic scope" value="Eukaryota"/>
</dbReference>
<evidence type="ECO:0000313" key="5">
    <source>
        <dbReference type="EMBL" id="EMS55317.1"/>
    </source>
</evidence>
<feature type="region of interest" description="Disordered" evidence="3">
    <location>
        <begin position="1"/>
        <end position="31"/>
    </location>
</feature>
<gene>
    <name evidence="5" type="ORF">TRIUR3_16935</name>
</gene>
<keyword evidence="2" id="KW-0067">ATP-binding</keyword>
<dbReference type="GO" id="GO:0016887">
    <property type="term" value="F:ATP hydrolysis activity"/>
    <property type="evidence" value="ECO:0007669"/>
    <property type="project" value="InterPro"/>
</dbReference>
<dbReference type="GO" id="GO:0005524">
    <property type="term" value="F:ATP binding"/>
    <property type="evidence" value="ECO:0007669"/>
    <property type="project" value="UniProtKB-KW"/>
</dbReference>
<dbReference type="SUPFAM" id="SSF52540">
    <property type="entry name" value="P-loop containing nucleoside triphosphate hydrolases"/>
    <property type="match status" value="1"/>
</dbReference>
<dbReference type="InterPro" id="IPR050221">
    <property type="entry name" value="26S_Proteasome_ATPase"/>
</dbReference>
<dbReference type="InterPro" id="IPR003959">
    <property type="entry name" value="ATPase_AAA_core"/>
</dbReference>
<sequence length="314" mass="34836">MGASSRCPRRTGKDKRKQKKKKVNNATDQHTIVSFPAKSTPLSNRLLLPPSLIPEPPPPPLLLSPSQARALRRPLLLDHLSLPLKKEHGPAATPEPLEGRRVEVSQVSKPSESLSLYGDGSAEDDGVGVRRAKAPPTMMWRRTRLRPLLPLSPFRGCSNWPTASTRCSWLLAHSLPPPTAHHSSSACTISGGPSIWSTLNGFSVFSTACSSTNLCRVFYSMGKPLLSRAMASNIHANFLGFHLIDEKCLFGYARDHQRCIIFMVEIDAIGERRFSEGTCDIREIQRTLMELLNHLDGFDELGKVRNMISLMYYA</sequence>
<proteinExistence type="predicted"/>
<evidence type="ECO:0000256" key="3">
    <source>
        <dbReference type="SAM" id="MobiDB-lite"/>
    </source>
</evidence>
<accession>M7Z5Q3</accession>
<feature type="compositionally biased region" description="Basic residues" evidence="3">
    <location>
        <begin position="7"/>
        <end position="23"/>
    </location>
</feature>
<reference evidence="5" key="1">
    <citation type="journal article" date="2013" name="Nature">
        <title>Draft genome of the wheat A-genome progenitor Triticum urartu.</title>
        <authorList>
            <person name="Ling H.Q."/>
            <person name="Zhao S."/>
            <person name="Liu D."/>
            <person name="Wang J."/>
            <person name="Sun H."/>
            <person name="Zhang C."/>
            <person name="Fan H."/>
            <person name="Li D."/>
            <person name="Dong L."/>
            <person name="Tao Y."/>
            <person name="Gao C."/>
            <person name="Wu H."/>
            <person name="Li Y."/>
            <person name="Cui Y."/>
            <person name="Guo X."/>
            <person name="Zheng S."/>
            <person name="Wang B."/>
            <person name="Yu K."/>
            <person name="Liang Q."/>
            <person name="Yang W."/>
            <person name="Lou X."/>
            <person name="Chen J."/>
            <person name="Feng M."/>
            <person name="Jian J."/>
            <person name="Zhang X."/>
            <person name="Luo G."/>
            <person name="Jiang Y."/>
            <person name="Liu J."/>
            <person name="Wang Z."/>
            <person name="Sha Y."/>
            <person name="Zhang B."/>
            <person name="Wu H."/>
            <person name="Tang D."/>
            <person name="Shen Q."/>
            <person name="Xue P."/>
            <person name="Zou S."/>
            <person name="Wang X."/>
            <person name="Liu X."/>
            <person name="Wang F."/>
            <person name="Yang Y."/>
            <person name="An X."/>
            <person name="Dong Z."/>
            <person name="Zhang K."/>
            <person name="Zhang X."/>
            <person name="Luo M.C."/>
            <person name="Dvorak J."/>
            <person name="Tong Y."/>
            <person name="Wang J."/>
            <person name="Yang H."/>
            <person name="Li Z."/>
            <person name="Wang D."/>
            <person name="Zhang A."/>
            <person name="Wang J."/>
        </authorList>
    </citation>
    <scope>NUCLEOTIDE SEQUENCE</scope>
</reference>
<feature type="domain" description="ATPase AAA-type core" evidence="4">
    <location>
        <begin position="248"/>
        <end position="300"/>
    </location>
</feature>
<dbReference type="InterPro" id="IPR027417">
    <property type="entry name" value="P-loop_NTPase"/>
</dbReference>
<organism evidence="5">
    <name type="scientific">Triticum urartu</name>
    <name type="common">Red wild einkorn</name>
    <name type="synonym">Crithodium urartu</name>
    <dbReference type="NCBI Taxonomy" id="4572"/>
    <lineage>
        <taxon>Eukaryota</taxon>
        <taxon>Viridiplantae</taxon>
        <taxon>Streptophyta</taxon>
        <taxon>Embryophyta</taxon>
        <taxon>Tracheophyta</taxon>
        <taxon>Spermatophyta</taxon>
        <taxon>Magnoliopsida</taxon>
        <taxon>Liliopsida</taxon>
        <taxon>Poales</taxon>
        <taxon>Poaceae</taxon>
        <taxon>BOP clade</taxon>
        <taxon>Pooideae</taxon>
        <taxon>Triticodae</taxon>
        <taxon>Triticeae</taxon>
        <taxon>Triticinae</taxon>
        <taxon>Triticum</taxon>
    </lineage>
</organism>
<name>M7Z5Q3_TRIUA</name>
<protein>
    <recommendedName>
        <fullName evidence="4">ATPase AAA-type core domain-containing protein</fullName>
    </recommendedName>
</protein>
<evidence type="ECO:0000256" key="2">
    <source>
        <dbReference type="ARBA" id="ARBA00022840"/>
    </source>
</evidence>
<keyword evidence="1" id="KW-0547">Nucleotide-binding</keyword>
<evidence type="ECO:0000256" key="1">
    <source>
        <dbReference type="ARBA" id="ARBA00022741"/>
    </source>
</evidence>
<dbReference type="Pfam" id="PF00004">
    <property type="entry name" value="AAA"/>
    <property type="match status" value="1"/>
</dbReference>
<dbReference type="STRING" id="4572.M7Z5Q3"/>
<feature type="compositionally biased region" description="Polar residues" evidence="3">
    <location>
        <begin position="105"/>
        <end position="114"/>
    </location>
</feature>
<dbReference type="Gene3D" id="3.40.50.300">
    <property type="entry name" value="P-loop containing nucleotide triphosphate hydrolases"/>
    <property type="match status" value="1"/>
</dbReference>
<evidence type="ECO:0000259" key="4">
    <source>
        <dbReference type="Pfam" id="PF00004"/>
    </source>
</evidence>
<dbReference type="PANTHER" id="PTHR23073">
    <property type="entry name" value="26S PROTEASOME REGULATORY SUBUNIT"/>
    <property type="match status" value="1"/>
</dbReference>
<dbReference type="EMBL" id="KD171724">
    <property type="protein sequence ID" value="EMS55317.1"/>
    <property type="molecule type" value="Genomic_DNA"/>
</dbReference>